<organism evidence="1 2">
    <name type="scientific">Saccharibacillus sacchari</name>
    <dbReference type="NCBI Taxonomy" id="456493"/>
    <lineage>
        <taxon>Bacteria</taxon>
        <taxon>Bacillati</taxon>
        <taxon>Bacillota</taxon>
        <taxon>Bacilli</taxon>
        <taxon>Bacillales</taxon>
        <taxon>Paenibacillaceae</taxon>
        <taxon>Saccharibacillus</taxon>
    </lineage>
</organism>
<name>A0ACC6PB93_9BACL</name>
<reference evidence="1" key="1">
    <citation type="submission" date="2024-03" db="EMBL/GenBank/DDBJ databases">
        <title>Whole genome sequecning of epiphytes from Marcgravia umbellata leaves.</title>
        <authorList>
            <person name="Kumar G."/>
            <person name="Savka M.A."/>
        </authorList>
    </citation>
    <scope>NUCLEOTIDE SEQUENCE</scope>
    <source>
        <strain evidence="1">RIT_BL5</strain>
    </source>
</reference>
<proteinExistence type="predicted"/>
<keyword evidence="2" id="KW-1185">Reference proteome</keyword>
<dbReference type="EMBL" id="JBBKAR010000033">
    <property type="protein sequence ID" value="MEJ8304142.1"/>
    <property type="molecule type" value="Genomic_DNA"/>
</dbReference>
<accession>A0ACC6PB93</accession>
<evidence type="ECO:0000313" key="1">
    <source>
        <dbReference type="EMBL" id="MEJ8304142.1"/>
    </source>
</evidence>
<dbReference type="Proteomes" id="UP001380953">
    <property type="component" value="Unassembled WGS sequence"/>
</dbReference>
<evidence type="ECO:0000313" key="2">
    <source>
        <dbReference type="Proteomes" id="UP001380953"/>
    </source>
</evidence>
<comment type="caution">
    <text evidence="1">The sequence shown here is derived from an EMBL/GenBank/DDBJ whole genome shotgun (WGS) entry which is preliminary data.</text>
</comment>
<protein>
    <submittedName>
        <fullName evidence="1">Beta-L-arabinofuranosidase domain-containing protein</fullName>
    </submittedName>
</protein>
<gene>
    <name evidence="1" type="ORF">WKI47_09580</name>
</gene>
<sequence length="650" mass="73625">MNKVKNKAADRLQGFHYRRVKLGEGHWKKQRDETVETYLAIPDERLLHIFREKAGLNPEGHGLTGWYGAGASTFGQKLGAFAKLYLVTGDERLKDKALRLADGWADCADASDKLYEHDTYVYDKLMGGLLDLYEYLGYERARIHLQKLTEAAASTFKRDIKRDGLQDAGLWTNRMIEWYTLPENLYRAYQLTGEERFAEFAKEWDYDYLWDKLLAGDFRIGPRHAYSQVNSLSSAARAYEATGDERYLNAMKIAYELITTRHIFATGGYGPAECLFTDAEGYLGDSLKSTWDASRASLTYTNFTGNEVTRDDTWGSCEVSCCAWAVFKLCHYLLRFTGEAKYGEWAEKMLYNGTGAQLPVEPGGKVMYYANYFLDGAIKTTEDRRLQEGGQSFEWQCCTGTFPQDVAEYANMLYYREEENLYVSQYLPSSVQWTVGAHEVHVTNVSAFPEKESPVVFRIGIDAVDSKNADSKSVNSKNGSSEVSADVRAAFTLNLRIPDWADGASVRINGEPQPISAVPGQWATVERNWQHGDRVELRLPFTLRFRPVDRVSPDVAALSYGPLVLAADSMTRFIGDASAPADWIRPSDEESAGAPYVFRTVPGHVAGYAHLTRTFEPYYRIPAMRWTYMYNRISPHPDRRIGHTDGEENE</sequence>